<dbReference type="AlphaFoldDB" id="A0A1I7XBT5"/>
<evidence type="ECO:0000313" key="2">
    <source>
        <dbReference type="WBParaSite" id="Hba_14904"/>
    </source>
</evidence>
<evidence type="ECO:0000313" key="1">
    <source>
        <dbReference type="Proteomes" id="UP000095283"/>
    </source>
</evidence>
<dbReference type="Proteomes" id="UP000095283">
    <property type="component" value="Unplaced"/>
</dbReference>
<keyword evidence="1" id="KW-1185">Reference proteome</keyword>
<protein>
    <submittedName>
        <fullName evidence="2">Transcriptional regulator</fullName>
    </submittedName>
</protein>
<accession>A0A1I7XBT5</accession>
<dbReference type="WBParaSite" id="Hba_14904">
    <property type="protein sequence ID" value="Hba_14904"/>
    <property type="gene ID" value="Hba_14904"/>
</dbReference>
<sequence length="91" mass="10089">MSSTLTNLTGQGVRYIAIGKSVYWEKTDISIWLIAASDHLFKSISRSGMKAIRYRDCDLTTSNMYSPSALISQLEAELVDSNMLMAASAKY</sequence>
<reference evidence="2" key="1">
    <citation type="submission" date="2016-11" db="UniProtKB">
        <authorList>
            <consortium name="WormBaseParasite"/>
        </authorList>
    </citation>
    <scope>IDENTIFICATION</scope>
</reference>
<name>A0A1I7XBT5_HETBA</name>
<organism evidence="1 2">
    <name type="scientific">Heterorhabditis bacteriophora</name>
    <name type="common">Entomopathogenic nematode worm</name>
    <dbReference type="NCBI Taxonomy" id="37862"/>
    <lineage>
        <taxon>Eukaryota</taxon>
        <taxon>Metazoa</taxon>
        <taxon>Ecdysozoa</taxon>
        <taxon>Nematoda</taxon>
        <taxon>Chromadorea</taxon>
        <taxon>Rhabditida</taxon>
        <taxon>Rhabditina</taxon>
        <taxon>Rhabditomorpha</taxon>
        <taxon>Strongyloidea</taxon>
        <taxon>Heterorhabditidae</taxon>
        <taxon>Heterorhabditis</taxon>
    </lineage>
</organism>
<proteinExistence type="predicted"/>